<organism evidence="1 2">
    <name type="scientific">Psylliodes chrysocephalus</name>
    <dbReference type="NCBI Taxonomy" id="3402493"/>
    <lineage>
        <taxon>Eukaryota</taxon>
        <taxon>Metazoa</taxon>
        <taxon>Ecdysozoa</taxon>
        <taxon>Arthropoda</taxon>
        <taxon>Hexapoda</taxon>
        <taxon>Insecta</taxon>
        <taxon>Pterygota</taxon>
        <taxon>Neoptera</taxon>
        <taxon>Endopterygota</taxon>
        <taxon>Coleoptera</taxon>
        <taxon>Polyphaga</taxon>
        <taxon>Cucujiformia</taxon>
        <taxon>Chrysomeloidea</taxon>
        <taxon>Chrysomelidae</taxon>
        <taxon>Galerucinae</taxon>
        <taxon>Alticini</taxon>
        <taxon>Psylliodes</taxon>
    </lineage>
</organism>
<evidence type="ECO:0000313" key="2">
    <source>
        <dbReference type="Proteomes" id="UP001153636"/>
    </source>
</evidence>
<protein>
    <submittedName>
        <fullName evidence="1">Uncharacterized protein</fullName>
    </submittedName>
</protein>
<name>A0A9P0CFX7_9CUCU</name>
<proteinExistence type="predicted"/>
<accession>A0A9P0CFX7</accession>
<gene>
    <name evidence="1" type="ORF">PSYICH_LOCUS1014</name>
</gene>
<dbReference type="OrthoDB" id="533763at2759"/>
<reference evidence="1" key="1">
    <citation type="submission" date="2022-01" db="EMBL/GenBank/DDBJ databases">
        <authorList>
            <person name="King R."/>
        </authorList>
    </citation>
    <scope>NUCLEOTIDE SEQUENCE</scope>
</reference>
<sequence>MNDRNRRVDNLNGLVTSQPKATQRIRNGGKKRRHRALSYVYHLKINGELQKICQHCFKKTFDVTDRFLKYMLSSRENNIAIISTPDQRDAHAPPSKISEQRKNEVIGHINSFPRNKSHYTRRHTDKEYLAANLNRASWYWTNAALKHMPQRVWPTIVYHPYQGSTCRRSTVYERAAKFT</sequence>
<dbReference type="PANTHER" id="PTHR10773">
    <property type="entry name" value="DNA-DIRECTED RNA POLYMERASES I, II, AND III SUBUNIT RPABC2"/>
    <property type="match status" value="1"/>
</dbReference>
<dbReference type="Proteomes" id="UP001153636">
    <property type="component" value="Chromosome 1"/>
</dbReference>
<keyword evidence="2" id="KW-1185">Reference proteome</keyword>
<dbReference type="AlphaFoldDB" id="A0A9P0CFX7"/>
<evidence type="ECO:0000313" key="1">
    <source>
        <dbReference type="EMBL" id="CAH1099968.1"/>
    </source>
</evidence>
<dbReference type="PANTHER" id="PTHR10773:SF19">
    <property type="match status" value="1"/>
</dbReference>
<dbReference type="EMBL" id="OV651813">
    <property type="protein sequence ID" value="CAH1099968.1"/>
    <property type="molecule type" value="Genomic_DNA"/>
</dbReference>